<evidence type="ECO:0000256" key="6">
    <source>
        <dbReference type="ARBA" id="ARBA00022723"/>
    </source>
</evidence>
<dbReference type="GO" id="GO:0003676">
    <property type="term" value="F:nucleic acid binding"/>
    <property type="evidence" value="ECO:0007669"/>
    <property type="project" value="InterPro"/>
</dbReference>
<comment type="cofactor">
    <cofactor evidence="10">
        <name>Mg(2+)</name>
        <dbReference type="ChEBI" id="CHEBI:18420"/>
    </cofactor>
    <text evidence="10">Binds 1 Mg(2+) ion per subunit. May bind a second metal ion at a regulatory site, or after substrate binding.</text>
</comment>
<gene>
    <name evidence="10" type="primary">rnhA</name>
    <name evidence="12" type="ORF">KDA82_08580</name>
</gene>
<dbReference type="PANTHER" id="PTHR10642:SF26">
    <property type="entry name" value="RIBONUCLEASE H1"/>
    <property type="match status" value="1"/>
</dbReference>
<evidence type="ECO:0000256" key="2">
    <source>
        <dbReference type="ARBA" id="ARBA00005300"/>
    </source>
</evidence>
<dbReference type="Gene3D" id="3.30.420.10">
    <property type="entry name" value="Ribonuclease H-like superfamily/Ribonuclease H"/>
    <property type="match status" value="1"/>
</dbReference>
<protein>
    <recommendedName>
        <fullName evidence="4 10">Ribonuclease H</fullName>
        <shortName evidence="10">RNase H</shortName>
        <ecNumber evidence="4 10">3.1.26.4</ecNumber>
    </recommendedName>
</protein>
<evidence type="ECO:0000256" key="5">
    <source>
        <dbReference type="ARBA" id="ARBA00022722"/>
    </source>
</evidence>
<evidence type="ECO:0000313" key="13">
    <source>
        <dbReference type="Proteomes" id="UP000675554"/>
    </source>
</evidence>
<dbReference type="EMBL" id="JAGSMN010000162">
    <property type="protein sequence ID" value="MBR7673069.1"/>
    <property type="molecule type" value="Genomic_DNA"/>
</dbReference>
<dbReference type="PANTHER" id="PTHR10642">
    <property type="entry name" value="RIBONUCLEASE H1"/>
    <property type="match status" value="1"/>
</dbReference>
<keyword evidence="10" id="KW-0963">Cytoplasm</keyword>
<dbReference type="InterPro" id="IPR002156">
    <property type="entry name" value="RNaseH_domain"/>
</dbReference>
<dbReference type="EC" id="3.1.26.4" evidence="4 10"/>
<feature type="binding site" evidence="10">
    <location>
        <position position="79"/>
    </location>
    <ligand>
        <name>Mg(2+)</name>
        <dbReference type="ChEBI" id="CHEBI:18420"/>
        <label>1</label>
    </ligand>
</feature>
<keyword evidence="7 10" id="KW-0255">Endonuclease</keyword>
<keyword evidence="8 10" id="KW-0378">Hydrolase</keyword>
<comment type="catalytic activity">
    <reaction evidence="1 10">
        <text>Endonucleolytic cleavage to 5'-phosphomonoester.</text>
        <dbReference type="EC" id="3.1.26.4"/>
    </reaction>
</comment>
<dbReference type="GO" id="GO:0000287">
    <property type="term" value="F:magnesium ion binding"/>
    <property type="evidence" value="ECO:0007669"/>
    <property type="project" value="UniProtKB-UniRule"/>
</dbReference>
<dbReference type="AlphaFoldDB" id="A0A8T4IM73"/>
<dbReference type="InterPro" id="IPR012337">
    <property type="entry name" value="RNaseH-like_sf"/>
</dbReference>
<feature type="domain" description="RNase H type-1" evidence="11">
    <location>
        <begin position="10"/>
        <end position="151"/>
    </location>
</feature>
<keyword evidence="6 10" id="KW-0479">Metal-binding</keyword>
<evidence type="ECO:0000259" key="11">
    <source>
        <dbReference type="PROSITE" id="PS50879"/>
    </source>
</evidence>
<feature type="binding site" evidence="10">
    <location>
        <position position="19"/>
    </location>
    <ligand>
        <name>Mg(2+)</name>
        <dbReference type="ChEBI" id="CHEBI:18420"/>
        <label>2</label>
    </ligand>
</feature>
<evidence type="ECO:0000256" key="3">
    <source>
        <dbReference type="ARBA" id="ARBA00011245"/>
    </source>
</evidence>
<sequence>MPSSPTPPNVRERIIAATDGSCDPNPGPCAWAYVIADAEGRAARTVSGALGRGTNQVAELAAVLAVLEDTSGPLTVYADSVYAIKCLTVWLPNWRRNGWLNSSRKPVANRYLIEQAAERMEGRDVRLEWVRGHSGHPLNEAADRAAHAALALPVQRDFSPPVSTPDALF</sequence>
<dbReference type="InterPro" id="IPR050092">
    <property type="entry name" value="RNase_H"/>
</dbReference>
<dbReference type="GO" id="GO:0043137">
    <property type="term" value="P:DNA replication, removal of RNA primer"/>
    <property type="evidence" value="ECO:0007669"/>
    <property type="project" value="TreeGrafter"/>
</dbReference>
<organism evidence="12 13">
    <name type="scientific">Streptomyces daliensis</name>
    <dbReference type="NCBI Taxonomy" id="299421"/>
    <lineage>
        <taxon>Bacteria</taxon>
        <taxon>Bacillati</taxon>
        <taxon>Actinomycetota</taxon>
        <taxon>Actinomycetes</taxon>
        <taxon>Kitasatosporales</taxon>
        <taxon>Streptomycetaceae</taxon>
        <taxon>Streptomyces</taxon>
    </lineage>
</organism>
<comment type="similarity">
    <text evidence="2 10">Belongs to the RNase H family.</text>
</comment>
<evidence type="ECO:0000256" key="4">
    <source>
        <dbReference type="ARBA" id="ARBA00012180"/>
    </source>
</evidence>
<evidence type="ECO:0000256" key="9">
    <source>
        <dbReference type="ARBA" id="ARBA00022842"/>
    </source>
</evidence>
<comment type="subunit">
    <text evidence="3 10">Monomer.</text>
</comment>
<comment type="subcellular location">
    <subcellularLocation>
        <location evidence="10">Cytoplasm</location>
    </subcellularLocation>
</comment>
<keyword evidence="9 10" id="KW-0460">Magnesium</keyword>
<keyword evidence="5 10" id="KW-0540">Nuclease</keyword>
<accession>A0A8T4IM73</accession>
<evidence type="ECO:0000256" key="7">
    <source>
        <dbReference type="ARBA" id="ARBA00022759"/>
    </source>
</evidence>
<comment type="function">
    <text evidence="10">Endonuclease that specifically degrades the RNA of RNA-DNA hybrids.</text>
</comment>
<dbReference type="GO" id="GO:0004523">
    <property type="term" value="F:RNA-DNA hybrid ribonuclease activity"/>
    <property type="evidence" value="ECO:0007669"/>
    <property type="project" value="UniProtKB-UniRule"/>
</dbReference>
<evidence type="ECO:0000256" key="8">
    <source>
        <dbReference type="ARBA" id="ARBA00022801"/>
    </source>
</evidence>
<dbReference type="GO" id="GO:0005737">
    <property type="term" value="C:cytoplasm"/>
    <property type="evidence" value="ECO:0007669"/>
    <property type="project" value="UniProtKB-SubCell"/>
</dbReference>
<evidence type="ECO:0000256" key="10">
    <source>
        <dbReference type="HAMAP-Rule" id="MF_00042"/>
    </source>
</evidence>
<dbReference type="CDD" id="cd09278">
    <property type="entry name" value="RNase_HI_prokaryote_like"/>
    <property type="match status" value="1"/>
</dbReference>
<reference evidence="12" key="1">
    <citation type="submission" date="2021-04" db="EMBL/GenBank/DDBJ databases">
        <title>Sequencing of actinobacteria type strains.</title>
        <authorList>
            <person name="Nguyen G.-S."/>
            <person name="Wentzel A."/>
        </authorList>
    </citation>
    <scope>NUCLEOTIDE SEQUENCE</scope>
    <source>
        <strain evidence="12">DSM 42095</strain>
    </source>
</reference>
<dbReference type="PROSITE" id="PS50879">
    <property type="entry name" value="RNASE_H_1"/>
    <property type="match status" value="1"/>
</dbReference>
<name>A0A8T4IM73_9ACTN</name>
<comment type="caution">
    <text evidence="12">The sequence shown here is derived from an EMBL/GenBank/DDBJ whole genome shotgun (WGS) entry which is preliminary data.</text>
</comment>
<feature type="binding site" evidence="10">
    <location>
        <position position="143"/>
    </location>
    <ligand>
        <name>Mg(2+)</name>
        <dbReference type="ChEBI" id="CHEBI:18420"/>
        <label>2</label>
    </ligand>
</feature>
<dbReference type="Proteomes" id="UP000675554">
    <property type="component" value="Unassembled WGS sequence"/>
</dbReference>
<dbReference type="InterPro" id="IPR022892">
    <property type="entry name" value="RNaseHI"/>
</dbReference>
<evidence type="ECO:0000313" key="12">
    <source>
        <dbReference type="EMBL" id="MBR7673069.1"/>
    </source>
</evidence>
<dbReference type="SUPFAM" id="SSF53098">
    <property type="entry name" value="Ribonuclease H-like"/>
    <property type="match status" value="1"/>
</dbReference>
<proteinExistence type="inferred from homology"/>
<feature type="binding site" evidence="10">
    <location>
        <position position="19"/>
    </location>
    <ligand>
        <name>Mg(2+)</name>
        <dbReference type="ChEBI" id="CHEBI:18420"/>
        <label>1</label>
    </ligand>
</feature>
<dbReference type="Pfam" id="PF00075">
    <property type="entry name" value="RNase_H"/>
    <property type="match status" value="1"/>
</dbReference>
<dbReference type="InterPro" id="IPR036397">
    <property type="entry name" value="RNaseH_sf"/>
</dbReference>
<keyword evidence="13" id="KW-1185">Reference proteome</keyword>
<feature type="binding site" evidence="10">
    <location>
        <position position="59"/>
    </location>
    <ligand>
        <name>Mg(2+)</name>
        <dbReference type="ChEBI" id="CHEBI:18420"/>
        <label>1</label>
    </ligand>
</feature>
<evidence type="ECO:0000256" key="1">
    <source>
        <dbReference type="ARBA" id="ARBA00000077"/>
    </source>
</evidence>
<dbReference type="HAMAP" id="MF_00042">
    <property type="entry name" value="RNase_H"/>
    <property type="match status" value="1"/>
</dbReference>